<proteinExistence type="predicted"/>
<gene>
    <name evidence="1" type="ORF">RRG08_002869</name>
</gene>
<keyword evidence="2" id="KW-1185">Reference proteome</keyword>
<protein>
    <submittedName>
        <fullName evidence="1">Uncharacterized protein</fullName>
    </submittedName>
</protein>
<name>A0AAE1CMH0_9GAST</name>
<comment type="caution">
    <text evidence="1">The sequence shown here is derived from an EMBL/GenBank/DDBJ whole genome shotgun (WGS) entry which is preliminary data.</text>
</comment>
<organism evidence="1 2">
    <name type="scientific">Elysia crispata</name>
    <name type="common">lettuce slug</name>
    <dbReference type="NCBI Taxonomy" id="231223"/>
    <lineage>
        <taxon>Eukaryota</taxon>
        <taxon>Metazoa</taxon>
        <taxon>Spiralia</taxon>
        <taxon>Lophotrochozoa</taxon>
        <taxon>Mollusca</taxon>
        <taxon>Gastropoda</taxon>
        <taxon>Heterobranchia</taxon>
        <taxon>Euthyneura</taxon>
        <taxon>Panpulmonata</taxon>
        <taxon>Sacoglossa</taxon>
        <taxon>Placobranchoidea</taxon>
        <taxon>Plakobranchidae</taxon>
        <taxon>Elysia</taxon>
    </lineage>
</organism>
<dbReference type="Proteomes" id="UP001283361">
    <property type="component" value="Unassembled WGS sequence"/>
</dbReference>
<accession>A0AAE1CMH0</accession>
<evidence type="ECO:0000313" key="2">
    <source>
        <dbReference type="Proteomes" id="UP001283361"/>
    </source>
</evidence>
<reference evidence="1" key="1">
    <citation type="journal article" date="2023" name="G3 (Bethesda)">
        <title>A reference genome for the long-term kleptoplast-retaining sea slug Elysia crispata morphotype clarki.</title>
        <authorList>
            <person name="Eastman K.E."/>
            <person name="Pendleton A.L."/>
            <person name="Shaikh M.A."/>
            <person name="Suttiyut T."/>
            <person name="Ogas R."/>
            <person name="Tomko P."/>
            <person name="Gavelis G."/>
            <person name="Widhalm J.R."/>
            <person name="Wisecaver J.H."/>
        </authorList>
    </citation>
    <scope>NUCLEOTIDE SEQUENCE</scope>
    <source>
        <strain evidence="1">ECLA1</strain>
    </source>
</reference>
<dbReference type="AlphaFoldDB" id="A0AAE1CMH0"/>
<evidence type="ECO:0000313" key="1">
    <source>
        <dbReference type="EMBL" id="KAK3712540.1"/>
    </source>
</evidence>
<sequence>MGPTKIDPEMLCRLPRLMAEIIVYHLTQESPTPADGRDYCSPLDSRACSRGMLGMIGTGGPQAARISAQ</sequence>
<dbReference type="EMBL" id="JAWDGP010007584">
    <property type="protein sequence ID" value="KAK3712540.1"/>
    <property type="molecule type" value="Genomic_DNA"/>
</dbReference>